<accession>A0ABW4AQK7</accession>
<evidence type="ECO:0000313" key="2">
    <source>
        <dbReference type="Proteomes" id="UP001597183"/>
    </source>
</evidence>
<keyword evidence="2" id="KW-1185">Reference proteome</keyword>
<organism evidence="1 2">
    <name type="scientific">Actinoplanes sichuanensis</name>
    <dbReference type="NCBI Taxonomy" id="512349"/>
    <lineage>
        <taxon>Bacteria</taxon>
        <taxon>Bacillati</taxon>
        <taxon>Actinomycetota</taxon>
        <taxon>Actinomycetes</taxon>
        <taxon>Micromonosporales</taxon>
        <taxon>Micromonosporaceae</taxon>
        <taxon>Actinoplanes</taxon>
    </lineage>
</organism>
<proteinExistence type="predicted"/>
<name>A0ABW4AQK7_9ACTN</name>
<dbReference type="Proteomes" id="UP001597183">
    <property type="component" value="Unassembled WGS sequence"/>
</dbReference>
<protein>
    <recommendedName>
        <fullName evidence="3">Helix-turn-helix domain-containing protein</fullName>
    </recommendedName>
</protein>
<dbReference type="Gene3D" id="1.10.260.40">
    <property type="entry name" value="lambda repressor-like DNA-binding domains"/>
    <property type="match status" value="1"/>
</dbReference>
<reference evidence="2" key="1">
    <citation type="journal article" date="2019" name="Int. J. Syst. Evol. Microbiol.">
        <title>The Global Catalogue of Microorganisms (GCM) 10K type strain sequencing project: providing services to taxonomists for standard genome sequencing and annotation.</title>
        <authorList>
            <consortium name="The Broad Institute Genomics Platform"/>
            <consortium name="The Broad Institute Genome Sequencing Center for Infectious Disease"/>
            <person name="Wu L."/>
            <person name="Ma J."/>
        </authorList>
    </citation>
    <scope>NUCLEOTIDE SEQUENCE [LARGE SCALE GENOMIC DNA]</scope>
    <source>
        <strain evidence="2">CCM 7526</strain>
    </source>
</reference>
<comment type="caution">
    <text evidence="1">The sequence shown here is derived from an EMBL/GenBank/DDBJ whole genome shotgun (WGS) entry which is preliminary data.</text>
</comment>
<dbReference type="InterPro" id="IPR010982">
    <property type="entry name" value="Lambda_DNA-bd_dom_sf"/>
</dbReference>
<evidence type="ECO:0008006" key="3">
    <source>
        <dbReference type="Google" id="ProtNLM"/>
    </source>
</evidence>
<sequence>MIIANARDLGLAVRQARQDQGRTQAEVAAAARVSLRWLLGDAVPEAVGIIEQGDGGKLTLASEAAVARG</sequence>
<evidence type="ECO:0000313" key="1">
    <source>
        <dbReference type="EMBL" id="MFD1372530.1"/>
    </source>
</evidence>
<dbReference type="RefSeq" id="WP_317790051.1">
    <property type="nucleotide sequence ID" value="NZ_AP028461.1"/>
</dbReference>
<dbReference type="EMBL" id="JBHTMK010000056">
    <property type="protein sequence ID" value="MFD1372530.1"/>
    <property type="molecule type" value="Genomic_DNA"/>
</dbReference>
<gene>
    <name evidence="1" type="ORF">ACFQ5G_45010</name>
</gene>